<feature type="compositionally biased region" description="Low complexity" evidence="2">
    <location>
        <begin position="99"/>
        <end position="112"/>
    </location>
</feature>
<evidence type="ECO:0000256" key="2">
    <source>
        <dbReference type="SAM" id="MobiDB-lite"/>
    </source>
</evidence>
<protein>
    <recommendedName>
        <fullName evidence="1">Biotin carboxyl carrier protein of acetyl-CoA carboxylase</fullName>
    </recommendedName>
</protein>
<evidence type="ECO:0000313" key="4">
    <source>
        <dbReference type="EMBL" id="MBM3317934.1"/>
    </source>
</evidence>
<sequence length="202" mass="21076">MAERVLIARVRDDAANPGTLLVTAPRVGVAEGIPRPGLFLNPFARLTAFRILGVRHALRLPRDVQGRVVEACIPDAHTPVDYGAPLLRIDPRGGAGETAGPDGASAEGGASEQAGSGLIRVAATSEGIFYRRATPDAPPFVEVGSSVSAGVVLGLIEVMKCFNQITYGGPGLPERGEVVKILAADAAEVQFGEELFWVKPTA</sequence>
<feature type="domain" description="Lipoyl-binding" evidence="3">
    <location>
        <begin position="126"/>
        <end position="196"/>
    </location>
</feature>
<dbReference type="AlphaFoldDB" id="A0A937XC89"/>
<evidence type="ECO:0000259" key="3">
    <source>
        <dbReference type="Pfam" id="PF00364"/>
    </source>
</evidence>
<keyword evidence="1" id="KW-0276">Fatty acid metabolism</keyword>
<keyword evidence="1" id="KW-0275">Fatty acid biosynthesis</keyword>
<reference evidence="4" key="1">
    <citation type="submission" date="2019-03" db="EMBL/GenBank/DDBJ databases">
        <title>Lake Tanganyika Metagenome-Assembled Genomes (MAGs).</title>
        <authorList>
            <person name="Tran P."/>
        </authorList>
    </citation>
    <scope>NUCLEOTIDE SEQUENCE</scope>
    <source>
        <strain evidence="4">M_DeepCast_400m_m2_100</strain>
    </source>
</reference>
<accession>A0A937XC89</accession>
<dbReference type="SUPFAM" id="SSF51230">
    <property type="entry name" value="Single hybrid motif"/>
    <property type="match status" value="1"/>
</dbReference>
<name>A0A937XC89_UNCEI</name>
<dbReference type="Gene3D" id="2.40.50.100">
    <property type="match status" value="1"/>
</dbReference>
<dbReference type="EMBL" id="VGIY01000221">
    <property type="protein sequence ID" value="MBM3317934.1"/>
    <property type="molecule type" value="Genomic_DNA"/>
</dbReference>
<dbReference type="CDD" id="cd06850">
    <property type="entry name" value="biotinyl_domain"/>
    <property type="match status" value="1"/>
</dbReference>
<evidence type="ECO:0000256" key="1">
    <source>
        <dbReference type="RuleBase" id="RU364072"/>
    </source>
</evidence>
<comment type="pathway">
    <text evidence="1">Lipid metabolism; fatty acid biosynthesis.</text>
</comment>
<evidence type="ECO:0000313" key="5">
    <source>
        <dbReference type="Proteomes" id="UP000748308"/>
    </source>
</evidence>
<keyword evidence="1" id="KW-0443">Lipid metabolism</keyword>
<proteinExistence type="predicted"/>
<comment type="function">
    <text evidence="1">This protein is a component of the acetyl coenzyme A carboxylase complex; first, biotin carboxylase catalyzes the carboxylation of the carrier protein and then the transcarboxylase transfers the carboxyl group to form malonyl-CoA.</text>
</comment>
<keyword evidence="1" id="KW-0444">Lipid biosynthesis</keyword>
<dbReference type="Pfam" id="PF00364">
    <property type="entry name" value="Biotin_lipoyl"/>
    <property type="match status" value="1"/>
</dbReference>
<dbReference type="GO" id="GO:0003989">
    <property type="term" value="F:acetyl-CoA carboxylase activity"/>
    <property type="evidence" value="ECO:0007669"/>
    <property type="project" value="InterPro"/>
</dbReference>
<dbReference type="InterPro" id="IPR000089">
    <property type="entry name" value="Biotin_lipoyl"/>
</dbReference>
<feature type="region of interest" description="Disordered" evidence="2">
    <location>
        <begin position="91"/>
        <end position="112"/>
    </location>
</feature>
<dbReference type="PRINTS" id="PR01071">
    <property type="entry name" value="ACOABIOTINCC"/>
</dbReference>
<dbReference type="GO" id="GO:0006633">
    <property type="term" value="P:fatty acid biosynthetic process"/>
    <property type="evidence" value="ECO:0007669"/>
    <property type="project" value="UniProtKB-KW"/>
</dbReference>
<dbReference type="InterPro" id="IPR011053">
    <property type="entry name" value="Single_hybrid_motif"/>
</dbReference>
<organism evidence="4 5">
    <name type="scientific">Eiseniibacteriota bacterium</name>
    <dbReference type="NCBI Taxonomy" id="2212470"/>
    <lineage>
        <taxon>Bacteria</taxon>
        <taxon>Candidatus Eiseniibacteriota</taxon>
    </lineage>
</organism>
<keyword evidence="1" id="KW-0092">Biotin</keyword>
<comment type="caution">
    <text evidence="4">The sequence shown here is derived from an EMBL/GenBank/DDBJ whole genome shotgun (WGS) entry which is preliminary data.</text>
</comment>
<gene>
    <name evidence="4" type="ORF">FJY75_08770</name>
</gene>
<dbReference type="Proteomes" id="UP000748308">
    <property type="component" value="Unassembled WGS sequence"/>
</dbReference>
<dbReference type="GO" id="GO:0009317">
    <property type="term" value="C:acetyl-CoA carboxylase complex"/>
    <property type="evidence" value="ECO:0007669"/>
    <property type="project" value="InterPro"/>
</dbReference>
<dbReference type="InterPro" id="IPR001249">
    <property type="entry name" value="AcCoA_biotinCC"/>
</dbReference>